<proteinExistence type="predicted"/>
<protein>
    <submittedName>
        <fullName evidence="2">Uncharacterized protein</fullName>
    </submittedName>
</protein>
<feature type="non-terminal residue" evidence="2">
    <location>
        <position position="63"/>
    </location>
</feature>
<name>A0A699SMA2_TANCI</name>
<sequence length="63" mass="6388">MPLSMTTQNAGRPVAASRGRGTGGRAGRGGGRTGSRSGDQGDQGRGQGNGRNQYGDAINDNIR</sequence>
<feature type="compositionally biased region" description="Gly residues" evidence="1">
    <location>
        <begin position="20"/>
        <end position="33"/>
    </location>
</feature>
<feature type="region of interest" description="Disordered" evidence="1">
    <location>
        <begin position="1"/>
        <end position="63"/>
    </location>
</feature>
<evidence type="ECO:0000256" key="1">
    <source>
        <dbReference type="SAM" id="MobiDB-lite"/>
    </source>
</evidence>
<accession>A0A699SMA2</accession>
<comment type="caution">
    <text evidence="2">The sequence shown here is derived from an EMBL/GenBank/DDBJ whole genome shotgun (WGS) entry which is preliminary data.</text>
</comment>
<gene>
    <name evidence="2" type="ORF">Tci_869983</name>
</gene>
<evidence type="ECO:0000313" key="2">
    <source>
        <dbReference type="EMBL" id="GFC98013.1"/>
    </source>
</evidence>
<reference evidence="2" key="1">
    <citation type="journal article" date="2019" name="Sci. Rep.">
        <title>Draft genome of Tanacetum cinerariifolium, the natural source of mosquito coil.</title>
        <authorList>
            <person name="Yamashiro T."/>
            <person name="Shiraishi A."/>
            <person name="Satake H."/>
            <person name="Nakayama K."/>
        </authorList>
    </citation>
    <scope>NUCLEOTIDE SEQUENCE</scope>
</reference>
<dbReference type="AlphaFoldDB" id="A0A699SMA2"/>
<dbReference type="EMBL" id="BKCJ011169489">
    <property type="protein sequence ID" value="GFC98013.1"/>
    <property type="molecule type" value="Genomic_DNA"/>
</dbReference>
<organism evidence="2">
    <name type="scientific">Tanacetum cinerariifolium</name>
    <name type="common">Dalmatian daisy</name>
    <name type="synonym">Chrysanthemum cinerariifolium</name>
    <dbReference type="NCBI Taxonomy" id="118510"/>
    <lineage>
        <taxon>Eukaryota</taxon>
        <taxon>Viridiplantae</taxon>
        <taxon>Streptophyta</taxon>
        <taxon>Embryophyta</taxon>
        <taxon>Tracheophyta</taxon>
        <taxon>Spermatophyta</taxon>
        <taxon>Magnoliopsida</taxon>
        <taxon>eudicotyledons</taxon>
        <taxon>Gunneridae</taxon>
        <taxon>Pentapetalae</taxon>
        <taxon>asterids</taxon>
        <taxon>campanulids</taxon>
        <taxon>Asterales</taxon>
        <taxon>Asteraceae</taxon>
        <taxon>Asteroideae</taxon>
        <taxon>Anthemideae</taxon>
        <taxon>Anthemidinae</taxon>
        <taxon>Tanacetum</taxon>
    </lineage>
</organism>
<feature type="compositionally biased region" description="Polar residues" evidence="1">
    <location>
        <begin position="1"/>
        <end position="10"/>
    </location>
</feature>